<feature type="non-terminal residue" evidence="1">
    <location>
        <position position="1"/>
    </location>
</feature>
<keyword evidence="2" id="KW-1185">Reference proteome</keyword>
<dbReference type="Proteomes" id="UP001331761">
    <property type="component" value="Unassembled WGS sequence"/>
</dbReference>
<organism evidence="1 2">
    <name type="scientific">Trichostrongylus colubriformis</name>
    <name type="common">Black scour worm</name>
    <dbReference type="NCBI Taxonomy" id="6319"/>
    <lineage>
        <taxon>Eukaryota</taxon>
        <taxon>Metazoa</taxon>
        <taxon>Ecdysozoa</taxon>
        <taxon>Nematoda</taxon>
        <taxon>Chromadorea</taxon>
        <taxon>Rhabditida</taxon>
        <taxon>Rhabditina</taxon>
        <taxon>Rhabditomorpha</taxon>
        <taxon>Strongyloidea</taxon>
        <taxon>Trichostrongylidae</taxon>
        <taxon>Trichostrongylus</taxon>
    </lineage>
</organism>
<gene>
    <name evidence="1" type="ORF">GCK32_022259</name>
</gene>
<accession>A0AAN8J290</accession>
<protein>
    <submittedName>
        <fullName evidence="1">Uncharacterized protein</fullName>
    </submittedName>
</protein>
<evidence type="ECO:0000313" key="2">
    <source>
        <dbReference type="Proteomes" id="UP001331761"/>
    </source>
</evidence>
<evidence type="ECO:0000313" key="1">
    <source>
        <dbReference type="EMBL" id="KAK5978949.1"/>
    </source>
</evidence>
<comment type="caution">
    <text evidence="1">The sequence shown here is derived from an EMBL/GenBank/DDBJ whole genome shotgun (WGS) entry which is preliminary data.</text>
</comment>
<reference evidence="1 2" key="1">
    <citation type="submission" date="2019-10" db="EMBL/GenBank/DDBJ databases">
        <title>Assembly and Annotation for the nematode Trichostrongylus colubriformis.</title>
        <authorList>
            <person name="Martin J."/>
        </authorList>
    </citation>
    <scope>NUCLEOTIDE SEQUENCE [LARGE SCALE GENOMIC DNA]</scope>
    <source>
        <strain evidence="1">G859</strain>
        <tissue evidence="1">Whole worm</tissue>
    </source>
</reference>
<dbReference type="AlphaFoldDB" id="A0AAN8J290"/>
<sequence length="37" mass="4578">RKASLRFLVQQQSLHDVKLRRRRRWMAAISDLIRKMN</sequence>
<name>A0AAN8J290_TRICO</name>
<feature type="non-terminal residue" evidence="1">
    <location>
        <position position="37"/>
    </location>
</feature>
<dbReference type="EMBL" id="WIXE01008825">
    <property type="protein sequence ID" value="KAK5978949.1"/>
    <property type="molecule type" value="Genomic_DNA"/>
</dbReference>
<proteinExistence type="predicted"/>